<dbReference type="InterPro" id="IPR015421">
    <property type="entry name" value="PyrdxlP-dep_Trfase_major"/>
</dbReference>
<evidence type="ECO:0000256" key="2">
    <source>
        <dbReference type="ARBA" id="ARBA00022898"/>
    </source>
</evidence>
<keyword evidence="2" id="KW-0663">Pyridoxal phosphate</keyword>
<dbReference type="CDD" id="cd00609">
    <property type="entry name" value="AAT_like"/>
    <property type="match status" value="1"/>
</dbReference>
<dbReference type="InterPro" id="IPR015422">
    <property type="entry name" value="PyrdxlP-dep_Trfase_small"/>
</dbReference>
<dbReference type="Gene3D" id="3.40.640.10">
    <property type="entry name" value="Type I PLP-dependent aspartate aminotransferase-like (Major domain)"/>
    <property type="match status" value="1"/>
</dbReference>
<dbReference type="PANTHER" id="PTHR42885">
    <property type="entry name" value="HISTIDINOL-PHOSPHATE AMINOTRANSFERASE-RELATED"/>
    <property type="match status" value="1"/>
</dbReference>
<organism evidence="5 6">
    <name type="scientific">Suipraeoptans intestinalis</name>
    <dbReference type="NCBI Taxonomy" id="2606628"/>
    <lineage>
        <taxon>Bacteria</taxon>
        <taxon>Bacillati</taxon>
        <taxon>Bacillota</taxon>
        <taxon>Clostridia</taxon>
        <taxon>Lachnospirales</taxon>
        <taxon>Lachnospiraceae</taxon>
        <taxon>Suipraeoptans</taxon>
    </lineage>
</organism>
<keyword evidence="3 5" id="KW-0808">Transferase</keyword>
<comment type="cofactor">
    <cofactor evidence="1 3">
        <name>pyridoxal 5'-phosphate</name>
        <dbReference type="ChEBI" id="CHEBI:597326"/>
    </cofactor>
</comment>
<dbReference type="SUPFAM" id="SSF53383">
    <property type="entry name" value="PLP-dependent transferases"/>
    <property type="match status" value="1"/>
</dbReference>
<dbReference type="GO" id="GO:0008483">
    <property type="term" value="F:transaminase activity"/>
    <property type="evidence" value="ECO:0007669"/>
    <property type="project" value="UniProtKB-KW"/>
</dbReference>
<dbReference type="GO" id="GO:0030170">
    <property type="term" value="F:pyridoxal phosphate binding"/>
    <property type="evidence" value="ECO:0007669"/>
    <property type="project" value="InterPro"/>
</dbReference>
<dbReference type="InterPro" id="IPR015424">
    <property type="entry name" value="PyrdxlP-dep_Trfase"/>
</dbReference>
<dbReference type="PANTHER" id="PTHR42885:SF1">
    <property type="entry name" value="THREONINE-PHOSPHATE DECARBOXYLASE"/>
    <property type="match status" value="1"/>
</dbReference>
<dbReference type="InterPro" id="IPR004839">
    <property type="entry name" value="Aminotransferase_I/II_large"/>
</dbReference>
<name>A0A6N7UTD5_9FIRM</name>
<evidence type="ECO:0000259" key="4">
    <source>
        <dbReference type="Pfam" id="PF00155"/>
    </source>
</evidence>
<evidence type="ECO:0000256" key="1">
    <source>
        <dbReference type="ARBA" id="ARBA00001933"/>
    </source>
</evidence>
<proteinExistence type="inferred from homology"/>
<dbReference type="Gene3D" id="3.90.1150.10">
    <property type="entry name" value="Aspartate Aminotransferase, domain 1"/>
    <property type="match status" value="1"/>
</dbReference>
<dbReference type="AlphaFoldDB" id="A0A6N7UTD5"/>
<dbReference type="RefSeq" id="WP_154478576.1">
    <property type="nucleotide sequence ID" value="NZ_VULY01000018.1"/>
</dbReference>
<dbReference type="EC" id="2.6.1.-" evidence="3"/>
<keyword evidence="3 5" id="KW-0032">Aminotransferase</keyword>
<comment type="similarity">
    <text evidence="3">Belongs to the class-I pyridoxal-phosphate-dependent aminotransferase family.</text>
</comment>
<dbReference type="PROSITE" id="PS00105">
    <property type="entry name" value="AA_TRANSFER_CLASS_1"/>
    <property type="match status" value="1"/>
</dbReference>
<keyword evidence="6" id="KW-1185">Reference proteome</keyword>
<sequence>MTKTTTFHGSDLEEISAFYRIPPESILPFADNVNPLGFSPAVRQELAAHLDVVTRYPDRNYTALKEAIGQYLDVSPSSVAIGNGSTELISLFIRLYARKRALLLSPSYSEYERELSLNGCGKVSYFLRREDDFRLNLPHFLQALDETISLLILCNPNNPTSSAICLDEMEEIIRFCKARNIYVMIDETYVEFAPADNISSVSLTTRYDNLMVIRGVSKFFAAPGLRLGYGVTGSRHFLAHLQKLQNPWSLNSIAAFAGERLFQDTDYIQQTKELIRQERLRCQKALSTIPALKLYPSFANFQLVQILRGPTSPQVFEAAIREGFLIRDCSSFAGLKGEYVRFCYRLPQEDQRLLEFFQRLFAQYA</sequence>
<evidence type="ECO:0000313" key="6">
    <source>
        <dbReference type="Proteomes" id="UP000434409"/>
    </source>
</evidence>
<gene>
    <name evidence="5" type="ORF">FYJ34_10910</name>
</gene>
<dbReference type="EMBL" id="VULY01000018">
    <property type="protein sequence ID" value="MSR94753.1"/>
    <property type="molecule type" value="Genomic_DNA"/>
</dbReference>
<dbReference type="Proteomes" id="UP000434409">
    <property type="component" value="Unassembled WGS sequence"/>
</dbReference>
<dbReference type="InterPro" id="IPR004838">
    <property type="entry name" value="NHTrfase_class1_PyrdxlP-BS"/>
</dbReference>
<feature type="domain" description="Aminotransferase class I/classII large" evidence="4">
    <location>
        <begin position="26"/>
        <end position="351"/>
    </location>
</feature>
<comment type="caution">
    <text evidence="5">The sequence shown here is derived from an EMBL/GenBank/DDBJ whole genome shotgun (WGS) entry which is preliminary data.</text>
</comment>
<evidence type="ECO:0000313" key="5">
    <source>
        <dbReference type="EMBL" id="MSR94753.1"/>
    </source>
</evidence>
<evidence type="ECO:0000256" key="3">
    <source>
        <dbReference type="RuleBase" id="RU000481"/>
    </source>
</evidence>
<accession>A0A6N7UTD5</accession>
<reference evidence="5 6" key="1">
    <citation type="submission" date="2019-08" db="EMBL/GenBank/DDBJ databases">
        <title>In-depth cultivation of the pig gut microbiome towards novel bacterial diversity and tailored functional studies.</title>
        <authorList>
            <person name="Wylensek D."/>
            <person name="Hitch T.C.A."/>
            <person name="Clavel T."/>
        </authorList>
    </citation>
    <scope>NUCLEOTIDE SEQUENCE [LARGE SCALE GENOMIC DNA]</scope>
    <source>
        <strain evidence="5 6">68-1-5</strain>
    </source>
</reference>
<dbReference type="Pfam" id="PF00155">
    <property type="entry name" value="Aminotran_1_2"/>
    <property type="match status" value="1"/>
</dbReference>
<protein>
    <recommendedName>
        <fullName evidence="3">Aminotransferase</fullName>
        <ecNumber evidence="3">2.6.1.-</ecNumber>
    </recommendedName>
</protein>